<evidence type="ECO:0000256" key="2">
    <source>
        <dbReference type="ARBA" id="ARBA00022764"/>
    </source>
</evidence>
<evidence type="ECO:0000256" key="1">
    <source>
        <dbReference type="ARBA" id="ARBA00022729"/>
    </source>
</evidence>
<feature type="chain" id="PRO_5020912810" evidence="3">
    <location>
        <begin position="21"/>
        <end position="343"/>
    </location>
</feature>
<proteinExistence type="predicted"/>
<gene>
    <name evidence="4" type="ORF">E8M01_06735</name>
</gene>
<keyword evidence="1 3" id="KW-0732">Signal</keyword>
<evidence type="ECO:0000313" key="4">
    <source>
        <dbReference type="EMBL" id="QCI63970.1"/>
    </source>
</evidence>
<dbReference type="Proteomes" id="UP000298781">
    <property type="component" value="Chromosome"/>
</dbReference>
<protein>
    <submittedName>
        <fullName evidence="4">Extracellular solute-binding protein</fullName>
    </submittedName>
</protein>
<accession>A0A4D7B1Q5</accession>
<dbReference type="SUPFAM" id="SSF53850">
    <property type="entry name" value="Periplasmic binding protein-like II"/>
    <property type="match status" value="1"/>
</dbReference>
<keyword evidence="5" id="KW-1185">Reference proteome</keyword>
<keyword evidence="2" id="KW-0574">Periplasm</keyword>
<dbReference type="PANTHER" id="PTHR30006">
    <property type="entry name" value="THIAMINE-BINDING PERIPLASMIC PROTEIN-RELATED"/>
    <property type="match status" value="1"/>
</dbReference>
<organism evidence="4 5">
    <name type="scientific">Phreatobacter stygius</name>
    <dbReference type="NCBI Taxonomy" id="1940610"/>
    <lineage>
        <taxon>Bacteria</taxon>
        <taxon>Pseudomonadati</taxon>
        <taxon>Pseudomonadota</taxon>
        <taxon>Alphaproteobacteria</taxon>
        <taxon>Hyphomicrobiales</taxon>
        <taxon>Phreatobacteraceae</taxon>
        <taxon>Phreatobacter</taxon>
    </lineage>
</organism>
<sequence length="343" mass="37526">MKKWVWAFAVLAMGVGVARADIIHATWGGGGAAVLRDHFQAPFTQRTGIAARMAEVPNTAGLVRSPTAAQYNVVEVTYFEAIGLAKSSLLETFDDREIPGIANLPRELVVRNAQGRIVGLSTHFAYYAIAFNTTLAKASDFQSWNDLADPRWKGKLAVTRPIYATSYDLTIMAHANGGSASNVEPGIPPLRAIFGNALTTYTSLAHMNTLLARGEVTAVPFYSTRVWNLRREGQMTIDMVIPREGALMLPYVVVVPRGSANRAQTLAYLNALIDAEAQTRMSAQNGSIPSNNMAVLPPEVERSLGMTRADLMQRMYIPDWNVVVSNYEDRLNQVEQIAAGARR</sequence>
<dbReference type="InterPro" id="IPR006059">
    <property type="entry name" value="SBP"/>
</dbReference>
<dbReference type="Gene3D" id="3.40.190.10">
    <property type="entry name" value="Periplasmic binding protein-like II"/>
    <property type="match status" value="2"/>
</dbReference>
<dbReference type="OrthoDB" id="7374867at2"/>
<evidence type="ECO:0000256" key="3">
    <source>
        <dbReference type="SAM" id="SignalP"/>
    </source>
</evidence>
<dbReference type="KEGG" id="pstg:E8M01_06735"/>
<evidence type="ECO:0000313" key="5">
    <source>
        <dbReference type="Proteomes" id="UP000298781"/>
    </source>
</evidence>
<dbReference type="RefSeq" id="WP_136959426.1">
    <property type="nucleotide sequence ID" value="NZ_CP039690.1"/>
</dbReference>
<reference evidence="4 5" key="1">
    <citation type="submission" date="2019-04" db="EMBL/GenBank/DDBJ databases">
        <title>Phreatobacter aquaticus sp. nov.</title>
        <authorList>
            <person name="Choi A."/>
        </authorList>
    </citation>
    <scope>NUCLEOTIDE SEQUENCE [LARGE SCALE GENOMIC DNA]</scope>
    <source>
        <strain evidence="4 5">KCTC 52518</strain>
    </source>
</reference>
<dbReference type="AlphaFoldDB" id="A0A4D7B1Q5"/>
<dbReference type="EMBL" id="CP039690">
    <property type="protein sequence ID" value="QCI63970.1"/>
    <property type="molecule type" value="Genomic_DNA"/>
</dbReference>
<dbReference type="Pfam" id="PF13416">
    <property type="entry name" value="SBP_bac_8"/>
    <property type="match status" value="1"/>
</dbReference>
<name>A0A4D7B1Q5_9HYPH</name>
<feature type="signal peptide" evidence="3">
    <location>
        <begin position="1"/>
        <end position="20"/>
    </location>
</feature>